<keyword evidence="2" id="KW-0812">Transmembrane</keyword>
<dbReference type="InterPro" id="IPR044060">
    <property type="entry name" value="Bacterial_rp_domain"/>
</dbReference>
<dbReference type="RefSeq" id="WP_117444239.1">
    <property type="nucleotide sequence ID" value="NZ_JAJFEN010000072.1"/>
</dbReference>
<organism evidence="4 5">
    <name type="scientific">Clostridium innocuum</name>
    <dbReference type="NCBI Taxonomy" id="1522"/>
    <lineage>
        <taxon>Bacteria</taxon>
        <taxon>Bacillati</taxon>
        <taxon>Bacillota</taxon>
        <taxon>Clostridia</taxon>
        <taxon>Eubacteriales</taxon>
        <taxon>Clostridiaceae</taxon>
        <taxon>Clostridium</taxon>
    </lineage>
</organism>
<keyword evidence="2" id="KW-1133">Transmembrane helix</keyword>
<feature type="region of interest" description="Disordered" evidence="1">
    <location>
        <begin position="1020"/>
        <end position="1042"/>
    </location>
</feature>
<gene>
    <name evidence="4" type="ORF">DXA38_17105</name>
</gene>
<dbReference type="Gene3D" id="3.80.10.10">
    <property type="entry name" value="Ribonuclease Inhibitor"/>
    <property type="match status" value="2"/>
</dbReference>
<evidence type="ECO:0000313" key="4">
    <source>
        <dbReference type="EMBL" id="RGC12342.1"/>
    </source>
</evidence>
<sequence length="1074" mass="120316">MISKGTKVKLSLMLIVALTVSIGSGTIFSQGTFSETFHDSQKTTQQEGALTDVQEQENSRAVQQVDAVKNQQEPVTEREEQQPLQREAVAAAAEDNAVTPAREDYEINGTTLQHLKVSYIENLTAEQKQNIHVVIPSGINCIDAHAFDTSYLGFSNNIFRECRFISLDLSQATELKEIGSYAFNGCSSMVGDLILPQRVETISSYAFHNAGFNGTLVMPNTLTTIGANAFRQGELYQGLQGDIVLPEKLTTLGAAAFSGQKAITGVVLPINLTALPDSVFRNTGLCGVLTIPENIRSIGKNTFSGTALQSVYLPAGITIVDGAFDTSQSPYVICKDKAEYERLTSVHTKFKITYETMVRFEDGKSGVYDTIKRLYNQPYNVMKQDNGCWETNAAYTFPSVQYDERMKWAAAADGVAEIKVTDTVETDTLYAALIYEDPKATYSNDIDKVYDGNDIALSVKAEHPYASTLDKAKEGDVVFYYWWNWETISQVEYILKGWGEDTYKFHDIRAPFAISCRVTVQAYRIKNNKTTLFYTTRHSFKVDVRPSQSSVHPQFDKDCDLDTGLPDIRLQDGDTPGTLRWDEGQNPQLGTHSYTWTFTPEKNAEGQYNYKEAKGTADITFNRYQAMHIQKTAHGQIQADTKKPVQGRNVVLTFVPEKGYHLTSVQINKAEYVEEVKNNRLSLLVQEDLDIQAVFEKIKAADIQEDVAKLPQTTEPLNKEQQQTVLEILSEYTQMDDESAQLDDKVKEELLEAMQRHPQIIFEMDQQQIHASSLTSLLDEVKHDDIFCLQEEARAKLRIHMDVRETANSDDRSFLEKQVKRDGLTLASCYDVKLLKTLTADAEERTAEVRQLSKPILLTFALPQKLTAPDGVNREFYILRIHENADGTQRIDLLEPVQRAEDEISVYSDRFSAYAIAYRDSLIQTNEDPDNALEAQKEAYVITAEKNGQGTITPQGAIQIKAGAQAVFTFVPAQGYHVQDVLVDGKSQGRLNSYTFPAVDKNHTIQVTFEKDAAKAENIKHEQTTASTEQTSPHEKSQTAADTFDSARNEHWILAGLVSVLALLCIGIRRFNRK</sequence>
<dbReference type="Pfam" id="PF18998">
    <property type="entry name" value="Flg_new_2"/>
    <property type="match status" value="2"/>
</dbReference>
<dbReference type="EMBL" id="QVEV01000032">
    <property type="protein sequence ID" value="RGC12342.1"/>
    <property type="molecule type" value="Genomic_DNA"/>
</dbReference>
<comment type="caution">
    <text evidence="4">The sequence shown here is derived from an EMBL/GenBank/DDBJ whole genome shotgun (WGS) entry which is preliminary data.</text>
</comment>
<dbReference type="InterPro" id="IPR026906">
    <property type="entry name" value="LRR_5"/>
</dbReference>
<dbReference type="PANTHER" id="PTHR45661:SF3">
    <property type="entry name" value="IG-LIKE DOMAIN-CONTAINING PROTEIN"/>
    <property type="match status" value="1"/>
</dbReference>
<dbReference type="PANTHER" id="PTHR45661">
    <property type="entry name" value="SURFACE ANTIGEN"/>
    <property type="match status" value="1"/>
</dbReference>
<dbReference type="OrthoDB" id="107551at2"/>
<feature type="domain" description="Bacterial repeat" evidence="3">
    <location>
        <begin position="629"/>
        <end position="698"/>
    </location>
</feature>
<dbReference type="InterPro" id="IPR053139">
    <property type="entry name" value="Surface_bspA-like"/>
</dbReference>
<accession>A0A3E2VNT8</accession>
<evidence type="ECO:0000256" key="1">
    <source>
        <dbReference type="SAM" id="MobiDB-lite"/>
    </source>
</evidence>
<proteinExistence type="predicted"/>
<dbReference type="Proteomes" id="UP000260025">
    <property type="component" value="Unassembled WGS sequence"/>
</dbReference>
<dbReference type="InterPro" id="IPR032675">
    <property type="entry name" value="LRR_dom_sf"/>
</dbReference>
<evidence type="ECO:0000256" key="2">
    <source>
        <dbReference type="SAM" id="Phobius"/>
    </source>
</evidence>
<feature type="transmembrane region" description="Helical" evidence="2">
    <location>
        <begin position="1052"/>
        <end position="1071"/>
    </location>
</feature>
<name>A0A3E2VNT8_CLOIN</name>
<protein>
    <submittedName>
        <fullName evidence="4">Leucine-rich repeat domain-containing protein</fullName>
    </submittedName>
</protein>
<evidence type="ECO:0000313" key="5">
    <source>
        <dbReference type="Proteomes" id="UP000260025"/>
    </source>
</evidence>
<feature type="domain" description="Bacterial repeat" evidence="3">
    <location>
        <begin position="940"/>
        <end position="1012"/>
    </location>
</feature>
<dbReference type="Pfam" id="PF13306">
    <property type="entry name" value="LRR_5"/>
    <property type="match status" value="1"/>
</dbReference>
<evidence type="ECO:0000259" key="3">
    <source>
        <dbReference type="Pfam" id="PF18998"/>
    </source>
</evidence>
<keyword evidence="2" id="KW-0472">Membrane</keyword>
<dbReference type="AlphaFoldDB" id="A0A3E2VNT8"/>
<reference evidence="4 5" key="1">
    <citation type="submission" date="2018-08" db="EMBL/GenBank/DDBJ databases">
        <title>A genome reference for cultivated species of the human gut microbiota.</title>
        <authorList>
            <person name="Zou Y."/>
            <person name="Xue W."/>
            <person name="Luo G."/>
        </authorList>
    </citation>
    <scope>NUCLEOTIDE SEQUENCE [LARGE SCALE GENOMIC DNA]</scope>
    <source>
        <strain evidence="4 5">OF01-2LB</strain>
    </source>
</reference>